<protein>
    <submittedName>
        <fullName evidence="7">Transporter, CPA2 family</fullName>
    </submittedName>
</protein>
<dbReference type="OrthoDB" id="9790604at2"/>
<dbReference type="STRING" id="862517.HMPREF9225_0856"/>
<dbReference type="AlphaFoldDB" id="E0NL17"/>
<sequence>MLNSIAYIFILGCILSYFMKNIKLPALFGMLITGMILGPFALNILDEKILNISAELRRIALIIILARAGFTLDISDLKKVGRPAVLLSFVPASFEIMGMAIFAPLLLKIDLIDALIMGAVVAAVSPAVVVPKMIYLMENGYGKKNSIPQMIMAGASVDDIFVIVLFTSFVSIAKGGNVDVMSFVNIPISIATGIILGYAVGKLYGMFLKKIKMEHTIQTMITLSIAFLLASTEEVQNIVPISGLIAVMALGIGTQNTNFEAAAEISSGFRSLWSGAEILLFVLVGAEVNLGYALKLGPIALVTIILCLMVRMVGVYVSVLGTKLNRGERIFSMLAYTPKATVQAAIGAIPLAMGLKCGPQVLTVAVLAILFTAPFGAFMIDRYKYLLK</sequence>
<dbReference type="Proteomes" id="UP000003280">
    <property type="component" value="Unassembled WGS sequence"/>
</dbReference>
<dbReference type="EMBL" id="AEEH01000033">
    <property type="protein sequence ID" value="EFM25520.1"/>
    <property type="molecule type" value="Genomic_DNA"/>
</dbReference>
<feature type="transmembrane region" description="Helical" evidence="5">
    <location>
        <begin position="151"/>
        <end position="172"/>
    </location>
</feature>
<dbReference type="eggNOG" id="COG0025">
    <property type="taxonomic scope" value="Bacteria"/>
</dbReference>
<dbReference type="PANTHER" id="PTHR31102:SF1">
    <property type="entry name" value="CATION_H+ EXCHANGER DOMAIN-CONTAINING PROTEIN"/>
    <property type="match status" value="1"/>
</dbReference>
<feature type="transmembrane region" description="Helical" evidence="5">
    <location>
        <begin position="184"/>
        <end position="204"/>
    </location>
</feature>
<dbReference type="GO" id="GO:1902600">
    <property type="term" value="P:proton transmembrane transport"/>
    <property type="evidence" value="ECO:0007669"/>
    <property type="project" value="InterPro"/>
</dbReference>
<evidence type="ECO:0000256" key="4">
    <source>
        <dbReference type="ARBA" id="ARBA00023136"/>
    </source>
</evidence>
<reference evidence="7 8" key="1">
    <citation type="submission" date="2010-07" db="EMBL/GenBank/DDBJ databases">
        <authorList>
            <person name="Muzny D."/>
            <person name="Qin X."/>
            <person name="Deng J."/>
            <person name="Jiang H."/>
            <person name="Liu Y."/>
            <person name="Qu J."/>
            <person name="Song X.-Z."/>
            <person name="Zhang L."/>
            <person name="Thornton R."/>
            <person name="Coyle M."/>
            <person name="Francisco L."/>
            <person name="Jackson L."/>
            <person name="Javaid M."/>
            <person name="Korchina V."/>
            <person name="Kovar C."/>
            <person name="Mata R."/>
            <person name="Mathew T."/>
            <person name="Ngo R."/>
            <person name="Nguyen L."/>
            <person name="Nguyen N."/>
            <person name="Okwuonu G."/>
            <person name="Ongeri F."/>
            <person name="Pham C."/>
            <person name="Simmons D."/>
            <person name="Wilczek-Boney K."/>
            <person name="Hale W."/>
            <person name="Jakkamsetti A."/>
            <person name="Pham P."/>
            <person name="Ruth R."/>
            <person name="San Lucas F."/>
            <person name="Warren J."/>
            <person name="Zhang J."/>
            <person name="Zhao Z."/>
            <person name="Zhou C."/>
            <person name="Zhu D."/>
            <person name="Lee S."/>
            <person name="Bess C."/>
            <person name="Blankenburg K."/>
            <person name="Forbes L."/>
            <person name="Fu Q."/>
            <person name="Gubbala S."/>
            <person name="Hirani K."/>
            <person name="Jayaseelan J.C."/>
            <person name="Lara F."/>
            <person name="Munidasa M."/>
            <person name="Palculict T."/>
            <person name="Patil S."/>
            <person name="Pu L.-L."/>
            <person name="Saada N."/>
            <person name="Tang L."/>
            <person name="Weissenberger G."/>
            <person name="Zhu Y."/>
            <person name="Hemphill L."/>
            <person name="Shang Y."/>
            <person name="Youmans B."/>
            <person name="Ayvaz T."/>
            <person name="Ross M."/>
            <person name="Santibanez J."/>
            <person name="Aqrawi P."/>
            <person name="Gross S."/>
            <person name="Joshi V."/>
            <person name="Fowler G."/>
            <person name="Nazareth L."/>
            <person name="Reid J."/>
            <person name="Worley K."/>
            <person name="Petrosino J."/>
            <person name="Highlander S."/>
            <person name="Gibbs R."/>
        </authorList>
    </citation>
    <scope>NUCLEOTIDE SEQUENCE [LARGE SCALE GENOMIC DNA]</scope>
    <source>
        <strain evidence="7 8">ATCC BAA-1640</strain>
    </source>
</reference>
<dbReference type="GO" id="GO:0016020">
    <property type="term" value="C:membrane"/>
    <property type="evidence" value="ECO:0007669"/>
    <property type="project" value="UniProtKB-SubCell"/>
</dbReference>
<evidence type="ECO:0000256" key="3">
    <source>
        <dbReference type="ARBA" id="ARBA00022989"/>
    </source>
</evidence>
<proteinExistence type="predicted"/>
<accession>E0NL17</accession>
<feature type="transmembrane region" description="Helical" evidence="5">
    <location>
        <begin position="84"/>
        <end position="105"/>
    </location>
</feature>
<dbReference type="Gene3D" id="1.20.1530.20">
    <property type="match status" value="1"/>
</dbReference>
<comment type="caution">
    <text evidence="7">The sequence shown here is derived from an EMBL/GenBank/DDBJ whole genome shotgun (WGS) entry which is preliminary data.</text>
</comment>
<dbReference type="InterPro" id="IPR051843">
    <property type="entry name" value="CPA1_transporter"/>
</dbReference>
<feature type="transmembrane region" description="Helical" evidence="5">
    <location>
        <begin position="238"/>
        <end position="259"/>
    </location>
</feature>
<dbReference type="Pfam" id="PF00999">
    <property type="entry name" value="Na_H_Exchanger"/>
    <property type="match status" value="1"/>
</dbReference>
<dbReference type="RefSeq" id="WP_008901671.1">
    <property type="nucleotide sequence ID" value="NZ_GL397071.1"/>
</dbReference>
<dbReference type="PANTHER" id="PTHR31102">
    <property type="match status" value="1"/>
</dbReference>
<evidence type="ECO:0000256" key="5">
    <source>
        <dbReference type="SAM" id="Phobius"/>
    </source>
</evidence>
<keyword evidence="3 5" id="KW-1133">Transmembrane helix</keyword>
<dbReference type="HOGENOM" id="CLU_018415_1_0_9"/>
<organism evidence="7 8">
    <name type="scientific">Peptoniphilus duerdenii ATCC BAA-1640</name>
    <dbReference type="NCBI Taxonomy" id="862517"/>
    <lineage>
        <taxon>Bacteria</taxon>
        <taxon>Bacillati</taxon>
        <taxon>Bacillota</taxon>
        <taxon>Tissierellia</taxon>
        <taxon>Tissierellales</taxon>
        <taxon>Peptoniphilaceae</taxon>
        <taxon>Peptoniphilus</taxon>
    </lineage>
</organism>
<comment type="subcellular location">
    <subcellularLocation>
        <location evidence="1">Membrane</location>
        <topology evidence="1">Multi-pass membrane protein</topology>
    </subcellularLocation>
</comment>
<dbReference type="InterPro" id="IPR038770">
    <property type="entry name" value="Na+/solute_symporter_sf"/>
</dbReference>
<keyword evidence="8" id="KW-1185">Reference proteome</keyword>
<keyword evidence="4 5" id="KW-0472">Membrane</keyword>
<keyword evidence="2 5" id="KW-0812">Transmembrane</keyword>
<feature type="transmembrane region" description="Helical" evidence="5">
    <location>
        <begin position="361"/>
        <end position="380"/>
    </location>
</feature>
<dbReference type="InterPro" id="IPR006153">
    <property type="entry name" value="Cation/H_exchanger_TM"/>
</dbReference>
<feature type="transmembrane region" description="Helical" evidence="5">
    <location>
        <begin position="299"/>
        <end position="321"/>
    </location>
</feature>
<evidence type="ECO:0000313" key="7">
    <source>
        <dbReference type="EMBL" id="EFM25520.1"/>
    </source>
</evidence>
<gene>
    <name evidence="7" type="ORF">HMPREF9225_0856</name>
</gene>
<feature type="transmembrane region" description="Helical" evidence="5">
    <location>
        <begin position="56"/>
        <end position="72"/>
    </location>
</feature>
<evidence type="ECO:0000259" key="6">
    <source>
        <dbReference type="Pfam" id="PF00999"/>
    </source>
</evidence>
<evidence type="ECO:0000256" key="2">
    <source>
        <dbReference type="ARBA" id="ARBA00022692"/>
    </source>
</evidence>
<evidence type="ECO:0000256" key="1">
    <source>
        <dbReference type="ARBA" id="ARBA00004141"/>
    </source>
</evidence>
<feature type="domain" description="Cation/H+ exchanger transmembrane" evidence="6">
    <location>
        <begin position="13"/>
        <end position="376"/>
    </location>
</feature>
<dbReference type="GO" id="GO:0015297">
    <property type="term" value="F:antiporter activity"/>
    <property type="evidence" value="ECO:0007669"/>
    <property type="project" value="InterPro"/>
</dbReference>
<name>E0NL17_9FIRM</name>
<evidence type="ECO:0000313" key="8">
    <source>
        <dbReference type="Proteomes" id="UP000003280"/>
    </source>
</evidence>
<feature type="transmembrane region" description="Helical" evidence="5">
    <location>
        <begin position="24"/>
        <end position="44"/>
    </location>
</feature>
<feature type="transmembrane region" description="Helical" evidence="5">
    <location>
        <begin position="111"/>
        <end position="130"/>
    </location>
</feature>
<feature type="transmembrane region" description="Helical" evidence="5">
    <location>
        <begin position="271"/>
        <end position="293"/>
    </location>
</feature>